<dbReference type="PANTHER" id="PTHR46403">
    <property type="entry name" value="TP53-REGULATED INHIBITOR OF APOPTOSIS 1"/>
    <property type="match status" value="1"/>
</dbReference>
<sequence length="79" mass="9032">MNSVGSNCNELKQEYDACFNVWFGTQFLKGNNNESMCAPILKLYTDCVKEAIKELKIDLKEIERNVLNTEEEKKKPGEG</sequence>
<name>A0AAE1HIA3_9NEOP</name>
<evidence type="ECO:0000256" key="4">
    <source>
        <dbReference type="SAM" id="Coils"/>
    </source>
</evidence>
<evidence type="ECO:0000256" key="1">
    <source>
        <dbReference type="ARBA" id="ARBA00006196"/>
    </source>
</evidence>
<dbReference type="GO" id="GO:0005634">
    <property type="term" value="C:nucleus"/>
    <property type="evidence" value="ECO:0007669"/>
    <property type="project" value="TreeGrafter"/>
</dbReference>
<dbReference type="GO" id="GO:0045332">
    <property type="term" value="P:phospholipid translocation"/>
    <property type="evidence" value="ECO:0007669"/>
    <property type="project" value="TreeGrafter"/>
</dbReference>
<dbReference type="GO" id="GO:0005829">
    <property type="term" value="C:cytosol"/>
    <property type="evidence" value="ECO:0007669"/>
    <property type="project" value="TreeGrafter"/>
</dbReference>
<comment type="caution">
    <text evidence="5">The sequence shown here is derived from an EMBL/GenBank/DDBJ whole genome shotgun (WGS) entry which is preliminary data.</text>
</comment>
<dbReference type="InterPro" id="IPR007918">
    <property type="entry name" value="MDM35_apoptosis"/>
</dbReference>
<keyword evidence="4" id="KW-0175">Coiled coil</keyword>
<reference evidence="5" key="2">
    <citation type="journal article" date="2023" name="BMC Genomics">
        <title>Pest status, molecular evolution, and epigenetic factors derived from the genome assembly of Frankliniella fusca, a thysanopteran phytovirus vector.</title>
        <authorList>
            <person name="Catto M.A."/>
            <person name="Labadie P.E."/>
            <person name="Jacobson A.L."/>
            <person name="Kennedy G.G."/>
            <person name="Srinivasan R."/>
            <person name="Hunt B.G."/>
        </authorList>
    </citation>
    <scope>NUCLEOTIDE SEQUENCE</scope>
    <source>
        <strain evidence="5">PL_HMW_Pooled</strain>
    </source>
</reference>
<keyword evidence="2" id="KW-1015">Disulfide bond</keyword>
<dbReference type="GO" id="GO:1990050">
    <property type="term" value="F:phosphatidic acid transfer activity"/>
    <property type="evidence" value="ECO:0007669"/>
    <property type="project" value="TreeGrafter"/>
</dbReference>
<dbReference type="EMBL" id="JAHWGI010001031">
    <property type="protein sequence ID" value="KAK3921075.1"/>
    <property type="molecule type" value="Genomic_DNA"/>
</dbReference>
<evidence type="ECO:0000313" key="6">
    <source>
        <dbReference type="Proteomes" id="UP001219518"/>
    </source>
</evidence>
<dbReference type="PANTHER" id="PTHR46403:SF1">
    <property type="entry name" value="TP53-REGULATED INHIBITOR OF APOPTOSIS 1"/>
    <property type="match status" value="1"/>
</dbReference>
<dbReference type="Proteomes" id="UP001219518">
    <property type="component" value="Unassembled WGS sequence"/>
</dbReference>
<reference evidence="5" key="1">
    <citation type="submission" date="2021-07" db="EMBL/GenBank/DDBJ databases">
        <authorList>
            <person name="Catto M.A."/>
            <person name="Jacobson A."/>
            <person name="Kennedy G."/>
            <person name="Labadie P."/>
            <person name="Hunt B.G."/>
            <person name="Srinivasan R."/>
        </authorList>
    </citation>
    <scope>NUCLEOTIDE SEQUENCE</scope>
    <source>
        <strain evidence="5">PL_HMW_Pooled</strain>
        <tissue evidence="5">Head</tissue>
    </source>
</reference>
<feature type="coiled-coil region" evidence="4">
    <location>
        <begin position="45"/>
        <end position="72"/>
    </location>
</feature>
<proteinExistence type="inferred from homology"/>
<organism evidence="5 6">
    <name type="scientific">Frankliniella fusca</name>
    <dbReference type="NCBI Taxonomy" id="407009"/>
    <lineage>
        <taxon>Eukaryota</taxon>
        <taxon>Metazoa</taxon>
        <taxon>Ecdysozoa</taxon>
        <taxon>Arthropoda</taxon>
        <taxon>Hexapoda</taxon>
        <taxon>Insecta</taxon>
        <taxon>Pterygota</taxon>
        <taxon>Neoptera</taxon>
        <taxon>Paraneoptera</taxon>
        <taxon>Thysanoptera</taxon>
        <taxon>Terebrantia</taxon>
        <taxon>Thripoidea</taxon>
        <taxon>Thripidae</taxon>
        <taxon>Frankliniella</taxon>
    </lineage>
</organism>
<dbReference type="AlphaFoldDB" id="A0AAE1HIA3"/>
<gene>
    <name evidence="5" type="ORF">KUF71_010290</name>
</gene>
<evidence type="ECO:0000256" key="3">
    <source>
        <dbReference type="ARBA" id="ARBA00023706"/>
    </source>
</evidence>
<protein>
    <submittedName>
        <fullName evidence="5">TP53-regulated inhibitor of apoptosis 1</fullName>
    </submittedName>
</protein>
<comment type="similarity">
    <text evidence="1">Belongs to the TRIAP1/MDM35 family.</text>
</comment>
<accession>A0AAE1HIA3</accession>
<dbReference type="GO" id="GO:0005758">
    <property type="term" value="C:mitochondrial intermembrane space"/>
    <property type="evidence" value="ECO:0007669"/>
    <property type="project" value="TreeGrafter"/>
</dbReference>
<evidence type="ECO:0000256" key="2">
    <source>
        <dbReference type="ARBA" id="ARBA00023157"/>
    </source>
</evidence>
<keyword evidence="6" id="KW-1185">Reference proteome</keyword>
<dbReference type="Pfam" id="PF05254">
    <property type="entry name" value="UPF0203"/>
    <property type="match status" value="1"/>
</dbReference>
<evidence type="ECO:0000313" key="5">
    <source>
        <dbReference type="EMBL" id="KAK3921075.1"/>
    </source>
</evidence>
<comment type="catalytic activity">
    <reaction evidence="3">
        <text>a 1,2-diacyl-sn-glycero-3-phosphate(in) = a 1,2-diacyl-sn-glycero-3-phosphate(out)</text>
        <dbReference type="Rhea" id="RHEA:36435"/>
        <dbReference type="ChEBI" id="CHEBI:58608"/>
    </reaction>
</comment>